<dbReference type="InterPro" id="IPR013766">
    <property type="entry name" value="Thioredoxin_domain"/>
</dbReference>
<evidence type="ECO:0000256" key="6">
    <source>
        <dbReference type="ARBA" id="ARBA00038353"/>
    </source>
</evidence>
<dbReference type="InterPro" id="IPR005746">
    <property type="entry name" value="Thioredoxin"/>
</dbReference>
<dbReference type="InterPro" id="IPR050620">
    <property type="entry name" value="Thioredoxin_H-type-like"/>
</dbReference>
<dbReference type="PROSITE" id="PS00194">
    <property type="entry name" value="THIOREDOXIN_1"/>
    <property type="match status" value="1"/>
</dbReference>
<proteinExistence type="inferred from homology"/>
<dbReference type="Proteomes" id="UP001417504">
    <property type="component" value="Unassembled WGS sequence"/>
</dbReference>
<keyword evidence="4" id="KW-1015">Disulfide bond</keyword>
<evidence type="ECO:0000313" key="8">
    <source>
        <dbReference type="EMBL" id="KAK9116897.1"/>
    </source>
</evidence>
<evidence type="ECO:0000256" key="1">
    <source>
        <dbReference type="ARBA" id="ARBA00004496"/>
    </source>
</evidence>
<evidence type="ECO:0000256" key="4">
    <source>
        <dbReference type="ARBA" id="ARBA00023157"/>
    </source>
</evidence>
<evidence type="ECO:0000259" key="7">
    <source>
        <dbReference type="PROSITE" id="PS51352"/>
    </source>
</evidence>
<comment type="similarity">
    <text evidence="6">Belongs to the thioredoxin family. Plant H-type subfamily.</text>
</comment>
<gene>
    <name evidence="8" type="ORF">Sjap_015844</name>
</gene>
<keyword evidence="3" id="KW-0249">Electron transport</keyword>
<evidence type="ECO:0000256" key="5">
    <source>
        <dbReference type="ARBA" id="ARBA00023284"/>
    </source>
</evidence>
<keyword evidence="3" id="KW-0813">Transport</keyword>
<dbReference type="CDD" id="cd02947">
    <property type="entry name" value="TRX_family"/>
    <property type="match status" value="1"/>
</dbReference>
<dbReference type="AlphaFoldDB" id="A0AAP0ILW7"/>
<dbReference type="PROSITE" id="PS51352">
    <property type="entry name" value="THIOREDOXIN_2"/>
    <property type="match status" value="1"/>
</dbReference>
<dbReference type="PANTHER" id="PTHR10438">
    <property type="entry name" value="THIOREDOXIN"/>
    <property type="match status" value="1"/>
</dbReference>
<reference evidence="8 9" key="1">
    <citation type="submission" date="2024-01" db="EMBL/GenBank/DDBJ databases">
        <title>Genome assemblies of Stephania.</title>
        <authorList>
            <person name="Yang L."/>
        </authorList>
    </citation>
    <scope>NUCLEOTIDE SEQUENCE [LARGE SCALE GENOMIC DNA]</scope>
    <source>
        <strain evidence="8">QJT</strain>
        <tissue evidence="8">Leaf</tissue>
    </source>
</reference>
<comment type="subcellular location">
    <subcellularLocation>
        <location evidence="1">Cytoplasm</location>
    </subcellularLocation>
</comment>
<organism evidence="8 9">
    <name type="scientific">Stephania japonica</name>
    <dbReference type="NCBI Taxonomy" id="461633"/>
    <lineage>
        <taxon>Eukaryota</taxon>
        <taxon>Viridiplantae</taxon>
        <taxon>Streptophyta</taxon>
        <taxon>Embryophyta</taxon>
        <taxon>Tracheophyta</taxon>
        <taxon>Spermatophyta</taxon>
        <taxon>Magnoliopsida</taxon>
        <taxon>Ranunculales</taxon>
        <taxon>Menispermaceae</taxon>
        <taxon>Menispermoideae</taxon>
        <taxon>Cissampelideae</taxon>
        <taxon>Stephania</taxon>
    </lineage>
</organism>
<keyword evidence="2" id="KW-0963">Cytoplasm</keyword>
<dbReference type="PANTHER" id="PTHR10438:SF463">
    <property type="entry name" value="THIOREDOXIN"/>
    <property type="match status" value="1"/>
</dbReference>
<comment type="caution">
    <text evidence="8">The sequence shown here is derived from an EMBL/GenBank/DDBJ whole genome shotgun (WGS) entry which is preliminary data.</text>
</comment>
<dbReference type="GO" id="GO:0015035">
    <property type="term" value="F:protein-disulfide reductase activity"/>
    <property type="evidence" value="ECO:0007669"/>
    <property type="project" value="InterPro"/>
</dbReference>
<keyword evidence="9" id="KW-1185">Reference proteome</keyword>
<protein>
    <recommendedName>
        <fullName evidence="7">Thioredoxin domain-containing protein</fullName>
    </recommendedName>
</protein>
<name>A0AAP0ILW7_9MAGN</name>
<keyword evidence="5" id="KW-0676">Redox-active center</keyword>
<dbReference type="SUPFAM" id="SSF52833">
    <property type="entry name" value="Thioredoxin-like"/>
    <property type="match status" value="1"/>
</dbReference>
<dbReference type="InterPro" id="IPR036249">
    <property type="entry name" value="Thioredoxin-like_sf"/>
</dbReference>
<dbReference type="PRINTS" id="PR00421">
    <property type="entry name" value="THIOREDOXIN"/>
</dbReference>
<dbReference type="EMBL" id="JBBNAE010000006">
    <property type="protein sequence ID" value="KAK9116897.1"/>
    <property type="molecule type" value="Genomic_DNA"/>
</dbReference>
<evidence type="ECO:0000313" key="9">
    <source>
        <dbReference type="Proteomes" id="UP001417504"/>
    </source>
</evidence>
<dbReference type="Pfam" id="PF00085">
    <property type="entry name" value="Thioredoxin"/>
    <property type="match status" value="1"/>
</dbReference>
<evidence type="ECO:0000256" key="3">
    <source>
        <dbReference type="ARBA" id="ARBA00022982"/>
    </source>
</evidence>
<evidence type="ECO:0000256" key="2">
    <source>
        <dbReference type="ARBA" id="ARBA00022490"/>
    </source>
</evidence>
<dbReference type="GO" id="GO:0005737">
    <property type="term" value="C:cytoplasm"/>
    <property type="evidence" value="ECO:0007669"/>
    <property type="project" value="UniProtKB-SubCell"/>
</dbReference>
<dbReference type="Gene3D" id="3.40.30.10">
    <property type="entry name" value="Glutaredoxin"/>
    <property type="match status" value="1"/>
</dbReference>
<dbReference type="FunFam" id="3.40.30.10:FF:000245">
    <property type="entry name" value="Thioredoxin"/>
    <property type="match status" value="1"/>
</dbReference>
<dbReference type="NCBIfam" id="TIGR01068">
    <property type="entry name" value="thioredoxin"/>
    <property type="match status" value="1"/>
</dbReference>
<feature type="domain" description="Thioredoxin" evidence="7">
    <location>
        <begin position="24"/>
        <end position="141"/>
    </location>
</feature>
<accession>A0AAP0ILW7</accession>
<sequence>MGAAESIDHRSFSRSASLAHRSYSRTASTTYRSAVRAIHSSNEWRKQFQSLQGTNKLIVVDFSATWCGPCKTMEPVLEELANRYADVIFVKIDIDELMDVAQEYGVQSVPMFMLIKEGKQVDNLVGADKGELERKIEKHRA</sequence>
<dbReference type="InterPro" id="IPR017937">
    <property type="entry name" value="Thioredoxin_CS"/>
</dbReference>